<name>A0ABS6VYW7_9FLAO</name>
<organism evidence="1 2">
    <name type="scientific">Mesonia aestuariivivens</name>
    <dbReference type="NCBI Taxonomy" id="2796128"/>
    <lineage>
        <taxon>Bacteria</taxon>
        <taxon>Pseudomonadati</taxon>
        <taxon>Bacteroidota</taxon>
        <taxon>Flavobacteriia</taxon>
        <taxon>Flavobacteriales</taxon>
        <taxon>Flavobacteriaceae</taxon>
        <taxon>Mesonia</taxon>
    </lineage>
</organism>
<reference evidence="1 2" key="1">
    <citation type="submission" date="2021-07" db="EMBL/GenBank/DDBJ databases">
        <title>Mesonia aestuariivivens sp. nov., isolated from a tidal flat.</title>
        <authorList>
            <person name="Kim Y.-O."/>
            <person name="Yoon J.-H."/>
        </authorList>
    </citation>
    <scope>NUCLEOTIDE SEQUENCE [LARGE SCALE GENOMIC DNA]</scope>
    <source>
        <strain evidence="1 2">JHPTF-M18</strain>
    </source>
</reference>
<evidence type="ECO:0000313" key="1">
    <source>
        <dbReference type="EMBL" id="MBW2960789.1"/>
    </source>
</evidence>
<dbReference type="Proteomes" id="UP000719267">
    <property type="component" value="Unassembled WGS sequence"/>
</dbReference>
<proteinExistence type="predicted"/>
<protein>
    <submittedName>
        <fullName evidence="1">Uncharacterized protein</fullName>
    </submittedName>
</protein>
<evidence type="ECO:0000313" key="2">
    <source>
        <dbReference type="Proteomes" id="UP000719267"/>
    </source>
</evidence>
<dbReference type="EMBL" id="JAHWDF010000002">
    <property type="protein sequence ID" value="MBW2960789.1"/>
    <property type="molecule type" value="Genomic_DNA"/>
</dbReference>
<sequence length="267" mass="29920">MLLGIVTLSCSSSDDDNPDTNDEIYNYFPLNTGNSWTYNNTTIYDGSDNFSNQETITLDSSSEDLGVTYYQLSSNLSIMNQGFFTGILTNGNLIKAENQLVYNGEIDFNNFIPGLIENLKFELANIILYDTDANTTDILSLEEDQFTQTINIQGNNVPITFAYIITSKQEGVLSDYMAGEENFDSVIQTNITVNLKVFASLFGANIPILAPQDAIKIKNFYANDVGMVYSNTVVNYELEDLNIPNFPEIKNEDINYTQEIDSYLVNQ</sequence>
<accession>A0ABS6VYW7</accession>
<keyword evidence="2" id="KW-1185">Reference proteome</keyword>
<dbReference type="RefSeq" id="WP_219039068.1">
    <property type="nucleotide sequence ID" value="NZ_JAHWDF010000002.1"/>
</dbReference>
<comment type="caution">
    <text evidence="1">The sequence shown here is derived from an EMBL/GenBank/DDBJ whole genome shotgun (WGS) entry which is preliminary data.</text>
</comment>
<gene>
    <name evidence="1" type="ORF">KW502_03095</name>
</gene>